<feature type="transmembrane region" description="Helical" evidence="1">
    <location>
        <begin position="96"/>
        <end position="116"/>
    </location>
</feature>
<evidence type="ECO:0000313" key="3">
    <source>
        <dbReference type="Proteomes" id="UP001317779"/>
    </source>
</evidence>
<evidence type="ECO:0000313" key="2">
    <source>
        <dbReference type="EMBL" id="BDV31751.1"/>
    </source>
</evidence>
<dbReference type="EMBL" id="AP027141">
    <property type="protein sequence ID" value="BDV31751.1"/>
    <property type="molecule type" value="Genomic_DNA"/>
</dbReference>
<accession>A0ABM8E201</accession>
<proteinExistence type="predicted"/>
<keyword evidence="1" id="KW-1133">Transmembrane helix</keyword>
<gene>
    <name evidence="2" type="ORF">Microterr_24110</name>
</gene>
<feature type="transmembrane region" description="Helical" evidence="1">
    <location>
        <begin position="137"/>
        <end position="156"/>
    </location>
</feature>
<feature type="transmembrane region" description="Helical" evidence="1">
    <location>
        <begin position="41"/>
        <end position="60"/>
    </location>
</feature>
<name>A0ABM8E201_9MICO</name>
<keyword evidence="1" id="KW-0812">Transmembrane</keyword>
<keyword evidence="1" id="KW-0472">Membrane</keyword>
<feature type="transmembrane region" description="Helical" evidence="1">
    <location>
        <begin position="72"/>
        <end position="90"/>
    </location>
</feature>
<evidence type="ECO:0000256" key="1">
    <source>
        <dbReference type="SAM" id="Phobius"/>
    </source>
</evidence>
<organism evidence="2 3">
    <name type="scientific">Microbacterium terricola</name>
    <dbReference type="NCBI Taxonomy" id="344163"/>
    <lineage>
        <taxon>Bacteria</taxon>
        <taxon>Bacillati</taxon>
        <taxon>Actinomycetota</taxon>
        <taxon>Actinomycetes</taxon>
        <taxon>Micrococcales</taxon>
        <taxon>Microbacteriaceae</taxon>
        <taxon>Microbacterium</taxon>
    </lineage>
</organism>
<sequence>MVETPVVSATGQDASAWAAPSAWGAGLIQIALGAGLATSGLSWGMGLAALGAVGIAWGAMALARGRVIAPRAGVAGALGGLVALVVAMAADPGRTSVFAVTASGMLLLAAAIACGLTLRGGIHRARRTSYAAPRTRLVPLIAAAVLVAAIVTPALSATEAGRLAPSHSGHGLTETPHDH</sequence>
<protein>
    <submittedName>
        <fullName evidence="2">Uncharacterized protein</fullName>
    </submittedName>
</protein>
<dbReference type="Proteomes" id="UP001317779">
    <property type="component" value="Chromosome"/>
</dbReference>
<keyword evidence="3" id="KW-1185">Reference proteome</keyword>
<reference evidence="2 3" key="1">
    <citation type="submission" date="2022-12" db="EMBL/GenBank/DDBJ databases">
        <title>Microbacterium terricola strain KV-448 chromosome, complete genome.</title>
        <authorList>
            <person name="Oshima T."/>
            <person name="Moriya T."/>
            <person name="Bessho Y."/>
        </authorList>
    </citation>
    <scope>NUCLEOTIDE SEQUENCE [LARGE SCALE GENOMIC DNA]</scope>
    <source>
        <strain evidence="2 3">KV-448</strain>
    </source>
</reference>